<dbReference type="InterPro" id="IPR018484">
    <property type="entry name" value="FGGY_N"/>
</dbReference>
<dbReference type="GO" id="GO:0005524">
    <property type="term" value="F:ATP binding"/>
    <property type="evidence" value="ECO:0007669"/>
    <property type="project" value="UniProtKB-KW"/>
</dbReference>
<evidence type="ECO:0000313" key="10">
    <source>
        <dbReference type="EMBL" id="OXI43846.1"/>
    </source>
</evidence>
<dbReference type="GO" id="GO:0008741">
    <property type="term" value="F:ribulokinase activity"/>
    <property type="evidence" value="ECO:0007669"/>
    <property type="project" value="InterPro"/>
</dbReference>
<keyword evidence="3 7" id="KW-0418">Kinase</keyword>
<dbReference type="Gene3D" id="3.30.420.40">
    <property type="match status" value="2"/>
</dbReference>
<dbReference type="InterPro" id="IPR043129">
    <property type="entry name" value="ATPase_NBD"/>
</dbReference>
<dbReference type="InterPro" id="IPR018485">
    <property type="entry name" value="FGGY_C"/>
</dbReference>
<protein>
    <submittedName>
        <fullName evidence="10">Carbohydrate kinase</fullName>
    </submittedName>
</protein>
<reference evidence="10 11" key="2">
    <citation type="submission" date="2017-08" db="EMBL/GenBank/DDBJ databases">
        <title>WGS of novel Burkholderia cepaca complex species.</title>
        <authorList>
            <person name="Lipuma J."/>
            <person name="Spilker T."/>
        </authorList>
    </citation>
    <scope>NUCLEOTIDE SEQUENCE [LARGE SCALE GENOMIC DNA]</scope>
    <source>
        <strain evidence="10 11">AU17325</strain>
    </source>
</reference>
<dbReference type="PIRSF" id="PIRSF000538">
    <property type="entry name" value="GlpK"/>
    <property type="match status" value="1"/>
</dbReference>
<keyword evidence="2" id="KW-0547">Nucleotide-binding</keyword>
<reference evidence="11" key="1">
    <citation type="submission" date="2017-06" db="EMBL/GenBank/DDBJ databases">
        <authorList>
            <person name="LiPuma J."/>
            <person name="Spilker T."/>
        </authorList>
    </citation>
    <scope>NUCLEOTIDE SEQUENCE [LARGE SCALE GENOMIC DNA]</scope>
    <source>
        <strain evidence="11">AU17325</strain>
    </source>
</reference>
<evidence type="ECO:0000259" key="8">
    <source>
        <dbReference type="Pfam" id="PF00370"/>
    </source>
</evidence>
<dbReference type="AlphaFoldDB" id="A0A228IN98"/>
<dbReference type="PANTHER" id="PTHR43435:SF4">
    <property type="entry name" value="FGGY CARBOHYDRATE KINASE DOMAIN-CONTAINING PROTEIN"/>
    <property type="match status" value="1"/>
</dbReference>
<dbReference type="EMBL" id="NKFA01000007">
    <property type="protein sequence ID" value="OXI43846.1"/>
    <property type="molecule type" value="Genomic_DNA"/>
</dbReference>
<dbReference type="CDD" id="cd07781">
    <property type="entry name" value="ASKHA_NBD_FGGY_L-RBK"/>
    <property type="match status" value="1"/>
</dbReference>
<dbReference type="GO" id="GO:0019569">
    <property type="term" value="P:L-arabinose catabolic process to D-xylulose 5-phosphate"/>
    <property type="evidence" value="ECO:0007669"/>
    <property type="project" value="InterPro"/>
</dbReference>
<evidence type="ECO:0000256" key="2">
    <source>
        <dbReference type="ARBA" id="ARBA00022741"/>
    </source>
</evidence>
<dbReference type="GO" id="GO:0019150">
    <property type="term" value="F:D-ribulokinase activity"/>
    <property type="evidence" value="ECO:0007669"/>
    <property type="project" value="TreeGrafter"/>
</dbReference>
<feature type="domain" description="Carbohydrate kinase FGGY N-terminal" evidence="8">
    <location>
        <begin position="15"/>
        <end position="263"/>
    </location>
</feature>
<evidence type="ECO:0000256" key="3">
    <source>
        <dbReference type="ARBA" id="ARBA00022777"/>
    </source>
</evidence>
<dbReference type="Pfam" id="PF00370">
    <property type="entry name" value="FGGY_N"/>
    <property type="match status" value="1"/>
</dbReference>
<dbReference type="OrthoDB" id="9805576at2"/>
<keyword evidence="1 7" id="KW-0808">Transferase</keyword>
<comment type="similarity">
    <text evidence="7">Belongs to the FGGY kinase family.</text>
</comment>
<keyword evidence="5" id="KW-0054">Arabinose catabolism</keyword>
<organism evidence="10 11">
    <name type="scientific">Burkholderia aenigmatica</name>
    <dbReference type="NCBI Taxonomy" id="2015348"/>
    <lineage>
        <taxon>Bacteria</taxon>
        <taxon>Pseudomonadati</taxon>
        <taxon>Pseudomonadota</taxon>
        <taxon>Betaproteobacteria</taxon>
        <taxon>Burkholderiales</taxon>
        <taxon>Burkholderiaceae</taxon>
        <taxon>Burkholderia</taxon>
        <taxon>Burkholderia cepacia complex</taxon>
    </lineage>
</organism>
<evidence type="ECO:0000256" key="1">
    <source>
        <dbReference type="ARBA" id="ARBA00022679"/>
    </source>
</evidence>
<name>A0A228IN98_9BURK</name>
<evidence type="ECO:0000259" key="9">
    <source>
        <dbReference type="Pfam" id="PF02782"/>
    </source>
</evidence>
<dbReference type="InterPro" id="IPR000577">
    <property type="entry name" value="Carb_kinase_FGGY"/>
</dbReference>
<dbReference type="PROSITE" id="PS00445">
    <property type="entry name" value="FGGY_KINASES_2"/>
    <property type="match status" value="1"/>
</dbReference>
<evidence type="ECO:0000313" key="11">
    <source>
        <dbReference type="Proteomes" id="UP000214600"/>
    </source>
</evidence>
<dbReference type="GO" id="GO:0005737">
    <property type="term" value="C:cytoplasm"/>
    <property type="evidence" value="ECO:0007669"/>
    <property type="project" value="TreeGrafter"/>
</dbReference>
<evidence type="ECO:0000256" key="6">
    <source>
        <dbReference type="ARBA" id="ARBA00023277"/>
    </source>
</evidence>
<evidence type="ECO:0000256" key="5">
    <source>
        <dbReference type="ARBA" id="ARBA00022935"/>
    </source>
</evidence>
<evidence type="ECO:0000256" key="7">
    <source>
        <dbReference type="RuleBase" id="RU003733"/>
    </source>
</evidence>
<dbReference type="Pfam" id="PF02782">
    <property type="entry name" value="FGGY_C"/>
    <property type="match status" value="1"/>
</dbReference>
<evidence type="ECO:0000256" key="4">
    <source>
        <dbReference type="ARBA" id="ARBA00022840"/>
    </source>
</evidence>
<comment type="caution">
    <text evidence="10">The sequence shown here is derived from an EMBL/GenBank/DDBJ whole genome shotgun (WGS) entry which is preliminary data.</text>
</comment>
<dbReference type="SUPFAM" id="SSF53067">
    <property type="entry name" value="Actin-like ATPase domain"/>
    <property type="match status" value="2"/>
</dbReference>
<proteinExistence type="inferred from homology"/>
<dbReference type="InterPro" id="IPR005929">
    <property type="entry name" value="Ribulokinase"/>
</dbReference>
<sequence length="530" mass="55857">MSSLTTNVIGDAVRYVIGIDGGTESIRARVFDLTGRCRGSASQPYTTRLGPGARAEQNPEHWWDALGVAVRGAVANAGISANAVDAISLATTCCTVVVLDADGCALRPAILWMDVRAEVEAGDVLATGDPALNVNGAGRGPVSAEWMVPKAMWIARHEPDIYAQATTICEYQDFMNLRLTGRCCASLNNVSIRWHYSLLHGGYPKGLLAELEFDSLLGKWPAEVLAPGEVIGELTSDAADHLGLSRTTKVVQGGADALIGMIGIGVAAPGQLALITGSSHLMFGVSSSPVSVEGLWGTYAGAVYPGRHIIEGGQTSTGSIVNWLRRITGGQLDFAALNADAMQLEPGCDGLLVLDHFQGNRTPHVDALSRGAFVGLTLGHGMPHLFRATIEGICFGSRAIFERMAEAGFTASEITIGGGATASDLWLQLHADIAGLPVSVPEATEAPSLGAAVLAAMGAGHFANIDDGIAAMVRPGRRIEPRPRERAIYDELYERYKKLYPALRPFNRPAAVADCRPATNAAEPPLNFPS</sequence>
<dbReference type="PANTHER" id="PTHR43435">
    <property type="entry name" value="RIBULOKINASE"/>
    <property type="match status" value="1"/>
</dbReference>
<accession>A0A228IN98</accession>
<gene>
    <name evidence="10" type="ORF">CFB84_20130</name>
</gene>
<dbReference type="InterPro" id="IPR018483">
    <property type="entry name" value="Carb_kinase_FGGY_CS"/>
</dbReference>
<dbReference type="Proteomes" id="UP000214600">
    <property type="component" value="Unassembled WGS sequence"/>
</dbReference>
<keyword evidence="6" id="KW-0119">Carbohydrate metabolism</keyword>
<keyword evidence="4" id="KW-0067">ATP-binding</keyword>
<feature type="domain" description="Carbohydrate kinase FGGY C-terminal" evidence="9">
    <location>
        <begin position="273"/>
        <end position="458"/>
    </location>
</feature>